<organism evidence="1 2">
    <name type="scientific">Duganella sacchari</name>
    <dbReference type="NCBI Taxonomy" id="551987"/>
    <lineage>
        <taxon>Bacteria</taxon>
        <taxon>Pseudomonadati</taxon>
        <taxon>Pseudomonadota</taxon>
        <taxon>Betaproteobacteria</taxon>
        <taxon>Burkholderiales</taxon>
        <taxon>Oxalobacteraceae</taxon>
        <taxon>Telluria group</taxon>
        <taxon>Duganella</taxon>
    </lineage>
</organism>
<gene>
    <name evidence="1" type="ORF">SAMN05192549_106407</name>
</gene>
<dbReference type="STRING" id="551987.SAMN05192549_106407"/>
<dbReference type="Proteomes" id="UP000184339">
    <property type="component" value="Unassembled WGS sequence"/>
</dbReference>
<dbReference type="EMBL" id="FRCX01000006">
    <property type="protein sequence ID" value="SHN27423.1"/>
    <property type="molecule type" value="Genomic_DNA"/>
</dbReference>
<protein>
    <submittedName>
        <fullName evidence="1">Uncharacterized protein</fullName>
    </submittedName>
</protein>
<keyword evidence="2" id="KW-1185">Reference proteome</keyword>
<dbReference type="AlphaFoldDB" id="A0A1M7Q9S5"/>
<evidence type="ECO:0000313" key="2">
    <source>
        <dbReference type="Proteomes" id="UP000184339"/>
    </source>
</evidence>
<name>A0A1M7Q9S5_9BURK</name>
<proteinExistence type="predicted"/>
<dbReference type="RefSeq" id="WP_139260595.1">
    <property type="nucleotide sequence ID" value="NZ_FRCX01000006.1"/>
</dbReference>
<reference evidence="2" key="1">
    <citation type="submission" date="2016-11" db="EMBL/GenBank/DDBJ databases">
        <authorList>
            <person name="Varghese N."/>
            <person name="Submissions S."/>
        </authorList>
    </citation>
    <scope>NUCLEOTIDE SEQUENCE [LARGE SCALE GENOMIC DNA]</scope>
    <source>
        <strain evidence="2">Sac-22</strain>
    </source>
</reference>
<accession>A0A1M7Q9S5</accession>
<sequence>MSNFIQKCLSRETAPEEIDDFIDQWHANPGRQSLHEFLGMSRDEYARWLADAASLPAIINSHKYSENNAPSAWPGGPAE</sequence>
<evidence type="ECO:0000313" key="1">
    <source>
        <dbReference type="EMBL" id="SHN27423.1"/>
    </source>
</evidence>
<dbReference type="OrthoDB" id="8780661at2"/>